<keyword evidence="4 5" id="KW-0274">FAD</keyword>
<feature type="binding site" evidence="5">
    <location>
        <begin position="539"/>
        <end position="540"/>
    </location>
    <ligand>
        <name>FAD</name>
        <dbReference type="ChEBI" id="CHEBI:57692"/>
    </ligand>
</feature>
<dbReference type="InterPro" id="IPR007867">
    <property type="entry name" value="GMC_OxRtase_C"/>
</dbReference>
<evidence type="ECO:0000313" key="8">
    <source>
        <dbReference type="Proteomes" id="UP000319731"/>
    </source>
</evidence>
<dbReference type="Pfam" id="PF05199">
    <property type="entry name" value="GMC_oxred_C"/>
    <property type="match status" value="1"/>
</dbReference>
<dbReference type="PANTHER" id="PTHR11552:SF147">
    <property type="entry name" value="CHOLINE DEHYDROGENASE, MITOCHONDRIAL"/>
    <property type="match status" value="1"/>
</dbReference>
<accession>A0A507BZT9</accession>
<dbReference type="Gene3D" id="3.50.50.60">
    <property type="entry name" value="FAD/NAD(P)-binding domain"/>
    <property type="match status" value="1"/>
</dbReference>
<dbReference type="PROSITE" id="PS00624">
    <property type="entry name" value="GMC_OXRED_2"/>
    <property type="match status" value="1"/>
</dbReference>
<dbReference type="AlphaFoldDB" id="A0A507BZT9"/>
<dbReference type="RefSeq" id="XP_031022773.1">
    <property type="nucleotide sequence ID" value="XM_031171260.1"/>
</dbReference>
<dbReference type="InterPro" id="IPR012132">
    <property type="entry name" value="GMC_OxRdtase"/>
</dbReference>
<dbReference type="STRING" id="1806994.A0A507BZT9"/>
<dbReference type="OrthoDB" id="269227at2759"/>
<dbReference type="SUPFAM" id="SSF51905">
    <property type="entry name" value="FAD/NAD(P)-binding domain"/>
    <property type="match status" value="1"/>
</dbReference>
<organism evidence="7 8">
    <name type="scientific">Synchytrium microbalum</name>
    <dbReference type="NCBI Taxonomy" id="1806994"/>
    <lineage>
        <taxon>Eukaryota</taxon>
        <taxon>Fungi</taxon>
        <taxon>Fungi incertae sedis</taxon>
        <taxon>Chytridiomycota</taxon>
        <taxon>Chytridiomycota incertae sedis</taxon>
        <taxon>Chytridiomycetes</taxon>
        <taxon>Synchytriales</taxon>
        <taxon>Synchytriaceae</taxon>
        <taxon>Synchytrium</taxon>
    </lineage>
</organism>
<evidence type="ECO:0000259" key="6">
    <source>
        <dbReference type="PROSITE" id="PS00624"/>
    </source>
</evidence>
<dbReference type="SUPFAM" id="SSF54373">
    <property type="entry name" value="FAD-linked reductases, C-terminal domain"/>
    <property type="match status" value="1"/>
</dbReference>
<evidence type="ECO:0000313" key="7">
    <source>
        <dbReference type="EMBL" id="TPX31314.1"/>
    </source>
</evidence>
<feature type="domain" description="Glucose-methanol-choline oxidoreductase N-terminal" evidence="6">
    <location>
        <begin position="291"/>
        <end position="305"/>
    </location>
</feature>
<comment type="similarity">
    <text evidence="2">Belongs to the GMC oxidoreductase family.</text>
</comment>
<dbReference type="GO" id="GO:0050660">
    <property type="term" value="F:flavin adenine dinucleotide binding"/>
    <property type="evidence" value="ECO:0007669"/>
    <property type="project" value="InterPro"/>
</dbReference>
<dbReference type="Gene3D" id="3.30.560.10">
    <property type="entry name" value="Glucose Oxidase, domain 3"/>
    <property type="match status" value="1"/>
</dbReference>
<sequence length="602" mass="66272">MLTSRKSLSDVRPDIIITGGGTAGCIVASRLSEGLPHLQILLVEAGPDSKGIAIINELARFREAKNYWDWGFKTTPQKHLRNHRVAIERGKVLGGSSCINWLAVVRGHRQDWDEIQQETGITGWGYKDMLPCYKRFENYVMQPDLSDAEFRSKGGPIPVVSFPVEGYGAQFIKAGNDIGFGLGLNGRIDAACKKPHRMNHDYNGKSQGGIGPMQVAVNPDLSRGCNTAAQYIHPYIDPKLPKFRANLHVLTESLVTKIVFDSNAKSTGIECLVDGKTTLIQAVREVIVCQGALQSPQLLMLSGVGPRAHLEENGIKCVFDNPQVGQNLGDHLLVHVAFKCKTEPSGGPTGPIAFWSTEKYLKRCASRGIKRPATNMESYPIKVALPFLLKDRQKETIDVKPLGPLKPGQTFDATAHKQKGFITNVPTDFGPHLHFQIVLNKMQSRGWIKLAGANPLLAPLINPNYYEVRDDLVDMVEGIRGIRTIVQQMKQYMPDLGDEIADEAILEETERVTSTNRDDALASDMYLEEFVRRQSGTVWHVCGTCLLGSVVDERCRVKGVQGVRVVDASIINAPAGNTMASVCAVAERAAELILEEYRGARL</sequence>
<evidence type="ECO:0000256" key="4">
    <source>
        <dbReference type="ARBA" id="ARBA00022827"/>
    </source>
</evidence>
<dbReference type="PROSITE" id="PS51257">
    <property type="entry name" value="PROKAR_LIPOPROTEIN"/>
    <property type="match status" value="1"/>
</dbReference>
<dbReference type="GeneID" id="42006557"/>
<name>A0A507BZT9_9FUNG</name>
<dbReference type="InterPro" id="IPR000172">
    <property type="entry name" value="GMC_OxRdtase_N"/>
</dbReference>
<feature type="binding site" evidence="5">
    <location>
        <position position="255"/>
    </location>
    <ligand>
        <name>FAD</name>
        <dbReference type="ChEBI" id="CHEBI:57692"/>
    </ligand>
</feature>
<dbReference type="Pfam" id="PF00732">
    <property type="entry name" value="GMC_oxred_N"/>
    <property type="match status" value="1"/>
</dbReference>
<protein>
    <recommendedName>
        <fullName evidence="6">Glucose-methanol-choline oxidoreductase N-terminal domain-containing protein</fullName>
    </recommendedName>
</protein>
<proteinExistence type="inferred from homology"/>
<keyword evidence="8" id="KW-1185">Reference proteome</keyword>
<comment type="caution">
    <text evidence="7">The sequence shown here is derived from an EMBL/GenBank/DDBJ whole genome shotgun (WGS) entry which is preliminary data.</text>
</comment>
<feature type="binding site" evidence="5">
    <location>
        <position position="92"/>
    </location>
    <ligand>
        <name>FAD</name>
        <dbReference type="ChEBI" id="CHEBI:57692"/>
    </ligand>
</feature>
<evidence type="ECO:0000256" key="3">
    <source>
        <dbReference type="ARBA" id="ARBA00022630"/>
    </source>
</evidence>
<dbReference type="PANTHER" id="PTHR11552">
    <property type="entry name" value="GLUCOSE-METHANOL-CHOLINE GMC OXIDOREDUCTASE"/>
    <property type="match status" value="1"/>
</dbReference>
<keyword evidence="3" id="KW-0285">Flavoprotein</keyword>
<gene>
    <name evidence="7" type="ORF">SmJEL517_g05334</name>
</gene>
<reference evidence="7 8" key="1">
    <citation type="journal article" date="2019" name="Sci. Rep.">
        <title>Comparative genomics of chytrid fungi reveal insights into the obligate biotrophic and pathogenic lifestyle of Synchytrium endobioticum.</title>
        <authorList>
            <person name="van de Vossenberg B.T.L.H."/>
            <person name="Warris S."/>
            <person name="Nguyen H.D.T."/>
            <person name="van Gent-Pelzer M.P.E."/>
            <person name="Joly D.L."/>
            <person name="van de Geest H.C."/>
            <person name="Bonants P.J.M."/>
            <person name="Smith D.S."/>
            <person name="Levesque C.A."/>
            <person name="van der Lee T.A.J."/>
        </authorList>
    </citation>
    <scope>NUCLEOTIDE SEQUENCE [LARGE SCALE GENOMIC DNA]</scope>
    <source>
        <strain evidence="7 8">JEL517</strain>
    </source>
</reference>
<evidence type="ECO:0000256" key="2">
    <source>
        <dbReference type="ARBA" id="ARBA00010790"/>
    </source>
</evidence>
<dbReference type="GO" id="GO:0016614">
    <property type="term" value="F:oxidoreductase activity, acting on CH-OH group of donors"/>
    <property type="evidence" value="ECO:0007669"/>
    <property type="project" value="InterPro"/>
</dbReference>
<dbReference type="InterPro" id="IPR036188">
    <property type="entry name" value="FAD/NAD-bd_sf"/>
</dbReference>
<dbReference type="Proteomes" id="UP000319731">
    <property type="component" value="Unassembled WGS sequence"/>
</dbReference>
<evidence type="ECO:0000256" key="1">
    <source>
        <dbReference type="ARBA" id="ARBA00001974"/>
    </source>
</evidence>
<comment type="cofactor">
    <cofactor evidence="1 5">
        <name>FAD</name>
        <dbReference type="ChEBI" id="CHEBI:57692"/>
    </cofactor>
</comment>
<dbReference type="EMBL" id="QEAO01000047">
    <property type="protein sequence ID" value="TPX31314.1"/>
    <property type="molecule type" value="Genomic_DNA"/>
</dbReference>
<evidence type="ECO:0000256" key="5">
    <source>
        <dbReference type="PIRSR" id="PIRSR000137-2"/>
    </source>
</evidence>
<dbReference type="PIRSF" id="PIRSF000137">
    <property type="entry name" value="Alcohol_oxidase"/>
    <property type="match status" value="1"/>
</dbReference>